<feature type="region of interest" description="Disordered" evidence="7">
    <location>
        <begin position="359"/>
        <end position="378"/>
    </location>
</feature>
<dbReference type="InterPro" id="IPR023827">
    <property type="entry name" value="Peptidase_S8_Asp-AS"/>
</dbReference>
<proteinExistence type="inferred from homology"/>
<reference evidence="11" key="1">
    <citation type="submission" date="2020-02" db="EMBL/GenBank/DDBJ databases">
        <authorList>
            <person name="Meier V. D."/>
        </authorList>
    </citation>
    <scope>NUCLEOTIDE SEQUENCE</scope>
    <source>
        <strain evidence="11">AVDCRST_MAG38</strain>
    </source>
</reference>
<feature type="active site" description="Charge relay system" evidence="5">
    <location>
        <position position="177"/>
    </location>
</feature>
<name>A0A6J4RBL3_9ACTN</name>
<dbReference type="AlphaFoldDB" id="A0A6J4RBL3"/>
<feature type="signal peptide" evidence="8">
    <location>
        <begin position="1"/>
        <end position="39"/>
    </location>
</feature>
<evidence type="ECO:0000256" key="5">
    <source>
        <dbReference type="PROSITE-ProRule" id="PRU01240"/>
    </source>
</evidence>
<keyword evidence="8" id="KW-0732">Signal</keyword>
<dbReference type="Gene3D" id="3.40.50.200">
    <property type="entry name" value="Peptidase S8/S53 domain"/>
    <property type="match status" value="1"/>
</dbReference>
<dbReference type="InterPro" id="IPR050131">
    <property type="entry name" value="Peptidase_S8_subtilisin-like"/>
</dbReference>
<evidence type="ECO:0000259" key="10">
    <source>
        <dbReference type="Pfam" id="PF22148"/>
    </source>
</evidence>
<feature type="active site" description="Charge relay system" evidence="5">
    <location>
        <position position="218"/>
    </location>
</feature>
<sequence>MVPLPPFRRPARPGPARRPARALVLSAGLLLATAAPASATVDDHATTGYDPGEVVVRYAPDAPADRRSAARRATGTIAGPGVAPDTAVVRIRDGETVAETIAELERSGAVASATPNWEARIAAFIPNDPGRARVPGGWQALQWNLLAGAGVDAPPAWDATIRAGRGGGRGVTVAVLDTGVAYANRGRFRRSPDLSRYRFARGHDFVDRDRHPLDDNGHGTHVASTIAESAHNGIGVTGIAYGATVMPVRVLNENGVGKSAGIAAGIRFAARRGADVINLSFEFDRRVRTTDIPEIIDALRYARRRGALTVAAAGNTGVSRIAFPARADDVMSVGATTEHGCQADYSNRGSDLDIVAPGGGNDAELPAEADRCRPTEPSGRDIYQMTFDGSVRRFGLPGGYTGTSMAAPHVSGVAALVIASRVLGRRPSPKALEAHLEATATDLGRAGRDGRYGAGRVNAAAATASG</sequence>
<comment type="similarity">
    <text evidence="1 5 6">Belongs to the peptidase S8 family.</text>
</comment>
<keyword evidence="2 5" id="KW-0645">Protease</keyword>
<dbReference type="InterPro" id="IPR036852">
    <property type="entry name" value="Peptidase_S8/S53_dom_sf"/>
</dbReference>
<keyword evidence="4 5" id="KW-0720">Serine protease</keyword>
<evidence type="ECO:0000256" key="6">
    <source>
        <dbReference type="RuleBase" id="RU003355"/>
    </source>
</evidence>
<evidence type="ECO:0000256" key="8">
    <source>
        <dbReference type="SAM" id="SignalP"/>
    </source>
</evidence>
<dbReference type="PROSITE" id="PS00136">
    <property type="entry name" value="SUBTILASE_ASP"/>
    <property type="match status" value="1"/>
</dbReference>
<evidence type="ECO:0000256" key="1">
    <source>
        <dbReference type="ARBA" id="ARBA00011073"/>
    </source>
</evidence>
<evidence type="ECO:0000256" key="2">
    <source>
        <dbReference type="ARBA" id="ARBA00022670"/>
    </source>
</evidence>
<dbReference type="SUPFAM" id="SSF52743">
    <property type="entry name" value="Subtilisin-like"/>
    <property type="match status" value="1"/>
</dbReference>
<feature type="chain" id="PRO_5026976629" evidence="8">
    <location>
        <begin position="40"/>
        <end position="466"/>
    </location>
</feature>
<accession>A0A6J4RBL3</accession>
<evidence type="ECO:0000256" key="7">
    <source>
        <dbReference type="SAM" id="MobiDB-lite"/>
    </source>
</evidence>
<dbReference type="PRINTS" id="PR00723">
    <property type="entry name" value="SUBTILISIN"/>
</dbReference>
<evidence type="ECO:0000259" key="9">
    <source>
        <dbReference type="Pfam" id="PF00082"/>
    </source>
</evidence>
<feature type="domain" description="Peptidase S8/S53" evidence="9">
    <location>
        <begin position="168"/>
        <end position="455"/>
    </location>
</feature>
<evidence type="ECO:0000313" key="11">
    <source>
        <dbReference type="EMBL" id="CAA9469529.1"/>
    </source>
</evidence>
<feature type="active site" description="Charge relay system" evidence="5">
    <location>
        <position position="404"/>
    </location>
</feature>
<dbReference type="PROSITE" id="PS51892">
    <property type="entry name" value="SUBTILASE"/>
    <property type="match status" value="1"/>
</dbReference>
<dbReference type="Pfam" id="PF00082">
    <property type="entry name" value="Peptidase_S8"/>
    <property type="match status" value="1"/>
</dbReference>
<protein>
    <submittedName>
        <fullName evidence="11">Peptidase, S8A (Subtilisin) family</fullName>
        <ecNumber evidence="11">3.4.21.-</ecNumber>
    </submittedName>
</protein>
<dbReference type="EMBL" id="CADCVJ010000077">
    <property type="protein sequence ID" value="CAA9469529.1"/>
    <property type="molecule type" value="Genomic_DNA"/>
</dbReference>
<dbReference type="PROSITE" id="PS00138">
    <property type="entry name" value="SUBTILASE_SER"/>
    <property type="match status" value="1"/>
</dbReference>
<dbReference type="InterPro" id="IPR015500">
    <property type="entry name" value="Peptidase_S8_subtilisin-rel"/>
</dbReference>
<dbReference type="PANTHER" id="PTHR43806:SF11">
    <property type="entry name" value="CEREVISIN-RELATED"/>
    <property type="match status" value="1"/>
</dbReference>
<keyword evidence="3 5" id="KW-0378">Hydrolase</keyword>
<evidence type="ECO:0000256" key="4">
    <source>
        <dbReference type="ARBA" id="ARBA00022825"/>
    </source>
</evidence>
<feature type="domain" description="Fervidolysin-like N-terminal prodomain" evidence="10">
    <location>
        <begin position="38"/>
        <end position="116"/>
    </location>
</feature>
<gene>
    <name evidence="11" type="ORF">AVDCRST_MAG38-1182</name>
</gene>
<dbReference type="Pfam" id="PF22148">
    <property type="entry name" value="Fervidolysin_NPro-like"/>
    <property type="match status" value="1"/>
</dbReference>
<dbReference type="InterPro" id="IPR023828">
    <property type="entry name" value="Peptidase_S8_Ser-AS"/>
</dbReference>
<dbReference type="EC" id="3.4.21.-" evidence="11"/>
<dbReference type="GO" id="GO:0006508">
    <property type="term" value="P:proteolysis"/>
    <property type="evidence" value="ECO:0007669"/>
    <property type="project" value="UniProtKB-KW"/>
</dbReference>
<organism evidence="11">
    <name type="scientific">uncultured Solirubrobacteraceae bacterium</name>
    <dbReference type="NCBI Taxonomy" id="1162706"/>
    <lineage>
        <taxon>Bacteria</taxon>
        <taxon>Bacillati</taxon>
        <taxon>Actinomycetota</taxon>
        <taxon>Thermoleophilia</taxon>
        <taxon>Solirubrobacterales</taxon>
        <taxon>Solirubrobacteraceae</taxon>
        <taxon>environmental samples</taxon>
    </lineage>
</organism>
<dbReference type="PANTHER" id="PTHR43806">
    <property type="entry name" value="PEPTIDASE S8"/>
    <property type="match status" value="1"/>
</dbReference>
<dbReference type="InterPro" id="IPR054399">
    <property type="entry name" value="Fervidolysin-like_N_prodom"/>
</dbReference>
<dbReference type="GO" id="GO:0004252">
    <property type="term" value="F:serine-type endopeptidase activity"/>
    <property type="evidence" value="ECO:0007669"/>
    <property type="project" value="UniProtKB-UniRule"/>
</dbReference>
<evidence type="ECO:0000256" key="3">
    <source>
        <dbReference type="ARBA" id="ARBA00022801"/>
    </source>
</evidence>
<dbReference type="InterPro" id="IPR000209">
    <property type="entry name" value="Peptidase_S8/S53_dom"/>
</dbReference>